<accession>A0ABM0GPW5</accession>
<dbReference type="InterPro" id="IPR036282">
    <property type="entry name" value="Glutathione-S-Trfase_C_sf"/>
</dbReference>
<dbReference type="InterPro" id="IPR004045">
    <property type="entry name" value="Glutathione_S-Trfase_N"/>
</dbReference>
<feature type="domain" description="GST C-terminal" evidence="4">
    <location>
        <begin position="133"/>
        <end position="285"/>
    </location>
</feature>
<evidence type="ECO:0000259" key="3">
    <source>
        <dbReference type="PROSITE" id="PS50404"/>
    </source>
</evidence>
<dbReference type="Pfam" id="PF13409">
    <property type="entry name" value="GST_N_2"/>
    <property type="match status" value="1"/>
</dbReference>
<dbReference type="Gene3D" id="1.20.1050.10">
    <property type="match status" value="1"/>
</dbReference>
<feature type="domain" description="GST N-terminal" evidence="3">
    <location>
        <begin position="5"/>
        <end position="86"/>
    </location>
</feature>
<comment type="similarity">
    <text evidence="1">Belongs to the GST superfamily.</text>
</comment>
<name>A0ABM0GPW5_SACKO</name>
<dbReference type="Proteomes" id="UP000694865">
    <property type="component" value="Unplaced"/>
</dbReference>
<reference evidence="6" key="1">
    <citation type="submission" date="2025-08" db="UniProtKB">
        <authorList>
            <consortium name="RefSeq"/>
        </authorList>
    </citation>
    <scope>IDENTIFICATION</scope>
    <source>
        <tissue evidence="6">Testes</tissue>
    </source>
</reference>
<protein>
    <submittedName>
        <fullName evidence="6">Ganglioside-induced differentiation-associated protein 1-like</fullName>
    </submittedName>
</protein>
<evidence type="ECO:0000259" key="4">
    <source>
        <dbReference type="PROSITE" id="PS50405"/>
    </source>
</evidence>
<keyword evidence="2" id="KW-1133">Transmembrane helix</keyword>
<dbReference type="SUPFAM" id="SSF47616">
    <property type="entry name" value="GST C-terminal domain-like"/>
    <property type="match status" value="1"/>
</dbReference>
<keyword evidence="5" id="KW-1185">Reference proteome</keyword>
<dbReference type="InterPro" id="IPR010987">
    <property type="entry name" value="Glutathione-S-Trfase_C-like"/>
</dbReference>
<keyword evidence="2" id="KW-0472">Membrane</keyword>
<evidence type="ECO:0000313" key="5">
    <source>
        <dbReference type="Proteomes" id="UP000694865"/>
    </source>
</evidence>
<dbReference type="RefSeq" id="XP_002734708.1">
    <property type="nucleotide sequence ID" value="XM_002734662.2"/>
</dbReference>
<dbReference type="PROSITE" id="PS50404">
    <property type="entry name" value="GST_NTER"/>
    <property type="match status" value="1"/>
</dbReference>
<dbReference type="InterPro" id="IPR040079">
    <property type="entry name" value="Glutathione_S-Trfase"/>
</dbReference>
<evidence type="ECO:0000256" key="2">
    <source>
        <dbReference type="SAM" id="Phobius"/>
    </source>
</evidence>
<proteinExistence type="inferred from homology"/>
<evidence type="ECO:0000256" key="1">
    <source>
        <dbReference type="ARBA" id="ARBA00007409"/>
    </source>
</evidence>
<feature type="transmembrane region" description="Helical" evidence="2">
    <location>
        <begin position="282"/>
        <end position="303"/>
    </location>
</feature>
<dbReference type="SUPFAM" id="SSF52833">
    <property type="entry name" value="Thioredoxin-like"/>
    <property type="match status" value="1"/>
</dbReference>
<gene>
    <name evidence="6" type="primary">LOC100373715</name>
</gene>
<dbReference type="PANTHER" id="PTHR44188">
    <property type="entry name" value="GDAP1, ISOFORM A"/>
    <property type="match status" value="1"/>
</dbReference>
<dbReference type="Pfam" id="PF13410">
    <property type="entry name" value="GST_C_2"/>
    <property type="match status" value="1"/>
</dbReference>
<keyword evidence="2" id="KW-0812">Transmembrane</keyword>
<sequence length="325" mass="37825">MAGTPDILLYHEEVSYYSFRVRMALAIKDLKYKKRRVNLFLSENLEPWYMRLNPSGLVPILQHGETIVCDSDKILRYLDDAFPETIQLCPDESTNEGHMCDYFKRLSDKIDVHTITMIAPRFPEITKVKPRNPMFANAIHDQAPELCEKYANDFPDLAEAYLAKKKLKLEELLRLEDEELVETAIHACEDVMTKLEEELARNDADMMQDKVQWLCGERFTSADIYWAATLYRLEEMGYDDRYWANGKRPHIEAYYEQIRSYDCFRKSEPSRCLLLMAKMRPHLPWVLAVGGAAVAAGVIYALIKSRNGGKFPSIFAKEKIWVWTE</sequence>
<dbReference type="InterPro" id="IPR036249">
    <property type="entry name" value="Thioredoxin-like_sf"/>
</dbReference>
<evidence type="ECO:0000313" key="6">
    <source>
        <dbReference type="RefSeq" id="XP_002734708.1"/>
    </source>
</evidence>
<dbReference type="GeneID" id="100373715"/>
<dbReference type="SFLD" id="SFLDS00019">
    <property type="entry name" value="Glutathione_Transferase_(cytos"/>
    <property type="match status" value="1"/>
</dbReference>
<organism evidence="5 6">
    <name type="scientific">Saccoglossus kowalevskii</name>
    <name type="common">Acorn worm</name>
    <dbReference type="NCBI Taxonomy" id="10224"/>
    <lineage>
        <taxon>Eukaryota</taxon>
        <taxon>Metazoa</taxon>
        <taxon>Hemichordata</taxon>
        <taxon>Enteropneusta</taxon>
        <taxon>Harrimaniidae</taxon>
        <taxon>Saccoglossus</taxon>
    </lineage>
</organism>
<dbReference type="PROSITE" id="PS50405">
    <property type="entry name" value="GST_CTER"/>
    <property type="match status" value="1"/>
</dbReference>
<dbReference type="Gene3D" id="3.40.30.10">
    <property type="entry name" value="Glutaredoxin"/>
    <property type="match status" value="1"/>
</dbReference>
<dbReference type="PANTHER" id="PTHR44188:SF1">
    <property type="entry name" value="GDAP1, ISOFORM A"/>
    <property type="match status" value="1"/>
</dbReference>